<keyword evidence="1" id="KW-0732">Signal</keyword>
<dbReference type="RefSeq" id="WP_166535450.1">
    <property type="nucleotide sequence ID" value="NZ_JAABLM010000001.1"/>
</dbReference>
<comment type="caution">
    <text evidence="2">The sequence shown here is derived from an EMBL/GenBank/DDBJ whole genome shotgun (WGS) entry which is preliminary data.</text>
</comment>
<reference evidence="3" key="1">
    <citation type="submission" date="2020-01" db="EMBL/GenBank/DDBJ databases">
        <title>Sphingomonas sp. strain CSW-10.</title>
        <authorList>
            <person name="Chen W.-M."/>
        </authorList>
    </citation>
    <scope>NUCLEOTIDE SEQUENCE [LARGE SCALE GENOMIC DNA]</scope>
    <source>
        <strain evidence="3">NST-5</strain>
    </source>
</reference>
<keyword evidence="3" id="KW-1185">Reference proteome</keyword>
<proteinExistence type="predicted"/>
<sequence length="186" mass="20442">MKTKLFSMLAVSLFTATCFAQSTEEPEFVGEAMLVNADQSHTLLEKQLTQSRTAASTGLMLTGIGKVRTQLQIDGCCSGIVLDKNKEVKLIIRGVDNLTDPLSIVRIFKFEKRKKYRRAELAAVNNFGGAKRNNLDYVSFTGKKYGTSSYLINIPTLESGEYGITISNPNALDEKQTVVSTFAVAE</sequence>
<feature type="chain" id="PRO_5047464868" evidence="1">
    <location>
        <begin position="21"/>
        <end position="186"/>
    </location>
</feature>
<evidence type="ECO:0000313" key="2">
    <source>
        <dbReference type="EMBL" id="NBL63611.1"/>
    </source>
</evidence>
<dbReference type="Proteomes" id="UP000798602">
    <property type="component" value="Unassembled WGS sequence"/>
</dbReference>
<protein>
    <submittedName>
        <fullName evidence="2">Uncharacterized protein</fullName>
    </submittedName>
</protein>
<dbReference type="EMBL" id="JAABLM010000001">
    <property type="protein sequence ID" value="NBL63611.1"/>
    <property type="molecule type" value="Genomic_DNA"/>
</dbReference>
<name>A0ABW9Z5T6_9FLAO</name>
<feature type="signal peptide" evidence="1">
    <location>
        <begin position="1"/>
        <end position="20"/>
    </location>
</feature>
<evidence type="ECO:0000313" key="3">
    <source>
        <dbReference type="Proteomes" id="UP000798602"/>
    </source>
</evidence>
<evidence type="ECO:0000256" key="1">
    <source>
        <dbReference type="SAM" id="SignalP"/>
    </source>
</evidence>
<accession>A0ABW9Z5T6</accession>
<gene>
    <name evidence="2" type="ORF">GV828_00165</name>
</gene>
<organism evidence="2 3">
    <name type="scientific">Flavobacterium ichthyis</name>
    <dbReference type="NCBI Taxonomy" id="2698827"/>
    <lineage>
        <taxon>Bacteria</taxon>
        <taxon>Pseudomonadati</taxon>
        <taxon>Bacteroidota</taxon>
        <taxon>Flavobacteriia</taxon>
        <taxon>Flavobacteriales</taxon>
        <taxon>Flavobacteriaceae</taxon>
        <taxon>Flavobacterium</taxon>
    </lineage>
</organism>